<feature type="compositionally biased region" description="Polar residues" evidence="1">
    <location>
        <begin position="1"/>
        <end position="10"/>
    </location>
</feature>
<reference evidence="3" key="1">
    <citation type="submission" date="2017-01" db="EMBL/GenBank/DDBJ databases">
        <authorList>
            <person name="Wang Y."/>
            <person name="White M."/>
            <person name="Kvist S."/>
            <person name="Moncalvo J.-M."/>
        </authorList>
    </citation>
    <scope>NUCLEOTIDE SEQUENCE [LARGE SCALE GENOMIC DNA]</scope>
    <source>
        <strain evidence="3">ID-206-W2</strain>
    </source>
</reference>
<comment type="caution">
    <text evidence="2">The sequence shown here is derived from an EMBL/GenBank/DDBJ whole genome shotgun (WGS) entry which is preliminary data.</text>
</comment>
<dbReference type="Proteomes" id="UP000187429">
    <property type="component" value="Unassembled WGS sequence"/>
</dbReference>
<evidence type="ECO:0000313" key="2">
    <source>
        <dbReference type="EMBL" id="OMJ23686.1"/>
    </source>
</evidence>
<organism evidence="2 3">
    <name type="scientific">Smittium culicis</name>
    <dbReference type="NCBI Taxonomy" id="133412"/>
    <lineage>
        <taxon>Eukaryota</taxon>
        <taxon>Fungi</taxon>
        <taxon>Fungi incertae sedis</taxon>
        <taxon>Zoopagomycota</taxon>
        <taxon>Kickxellomycotina</taxon>
        <taxon>Harpellomycetes</taxon>
        <taxon>Harpellales</taxon>
        <taxon>Legeriomycetaceae</taxon>
        <taxon>Smittium</taxon>
    </lineage>
</organism>
<proteinExistence type="predicted"/>
<dbReference type="AlphaFoldDB" id="A0A1R1YAK0"/>
<sequence>MSGDNYQESPINFDRPPIWTLNSPTTPGAQELLSVNIEIMEVDNETEEPCHPEFIILEEPAGILERPLALSEDPGIGYNH</sequence>
<feature type="region of interest" description="Disordered" evidence="1">
    <location>
        <begin position="1"/>
        <end position="22"/>
    </location>
</feature>
<protein>
    <submittedName>
        <fullName evidence="2">Uncharacterized protein</fullName>
    </submittedName>
</protein>
<evidence type="ECO:0000256" key="1">
    <source>
        <dbReference type="SAM" id="MobiDB-lite"/>
    </source>
</evidence>
<evidence type="ECO:0000313" key="3">
    <source>
        <dbReference type="Proteomes" id="UP000187429"/>
    </source>
</evidence>
<keyword evidence="3" id="KW-1185">Reference proteome</keyword>
<gene>
    <name evidence="2" type="ORF">AYI69_g4894</name>
</gene>
<name>A0A1R1YAK0_9FUNG</name>
<dbReference type="EMBL" id="LSSM01001981">
    <property type="protein sequence ID" value="OMJ23686.1"/>
    <property type="molecule type" value="Genomic_DNA"/>
</dbReference>
<accession>A0A1R1YAK0</accession>